<reference evidence="2" key="1">
    <citation type="submission" date="2023-04" db="EMBL/GenBank/DDBJ databases">
        <title>Aspergillus oryzae NBRC 4228.</title>
        <authorList>
            <person name="Ichikawa N."/>
            <person name="Sato H."/>
            <person name="Tonouchi N."/>
        </authorList>
    </citation>
    <scope>NUCLEOTIDE SEQUENCE</scope>
    <source>
        <strain evidence="2">NBRC 4228</strain>
    </source>
</reference>
<name>A0AAN4YZ08_ASPOZ</name>
<organism evidence="2 3">
    <name type="scientific">Aspergillus oryzae</name>
    <name type="common">Yellow koji mold</name>
    <dbReference type="NCBI Taxonomy" id="5062"/>
    <lineage>
        <taxon>Eukaryota</taxon>
        <taxon>Fungi</taxon>
        <taxon>Dikarya</taxon>
        <taxon>Ascomycota</taxon>
        <taxon>Pezizomycotina</taxon>
        <taxon>Eurotiomycetes</taxon>
        <taxon>Eurotiomycetidae</taxon>
        <taxon>Eurotiales</taxon>
        <taxon>Aspergillaceae</taxon>
        <taxon>Aspergillus</taxon>
        <taxon>Aspergillus subgen. Circumdati</taxon>
    </lineage>
</organism>
<dbReference type="EMBL" id="BSYA01000203">
    <property type="protein sequence ID" value="GMG36524.1"/>
    <property type="molecule type" value="Genomic_DNA"/>
</dbReference>
<protein>
    <submittedName>
        <fullName evidence="2">Unnamed protein product</fullName>
    </submittedName>
</protein>
<dbReference type="AlphaFoldDB" id="A0AAN4YZ08"/>
<evidence type="ECO:0000313" key="2">
    <source>
        <dbReference type="EMBL" id="GMG36524.1"/>
    </source>
</evidence>
<dbReference type="Proteomes" id="UP001165205">
    <property type="component" value="Unassembled WGS sequence"/>
</dbReference>
<sequence>MLYRHWRGLRREVDLEKGVRGRSKSAGPVPHQSQPKATQVEASGGAAPGDLNAIVSGLAPTMLGADPTGGQSEA</sequence>
<feature type="compositionally biased region" description="Polar residues" evidence="1">
    <location>
        <begin position="31"/>
        <end position="41"/>
    </location>
</feature>
<proteinExistence type="predicted"/>
<evidence type="ECO:0000256" key="1">
    <source>
        <dbReference type="SAM" id="MobiDB-lite"/>
    </source>
</evidence>
<feature type="region of interest" description="Disordered" evidence="1">
    <location>
        <begin position="13"/>
        <end position="53"/>
    </location>
</feature>
<comment type="caution">
    <text evidence="2">The sequence shown here is derived from an EMBL/GenBank/DDBJ whole genome shotgun (WGS) entry which is preliminary data.</text>
</comment>
<gene>
    <name evidence="2" type="ORF">Aory04_001154400</name>
</gene>
<accession>A0AAN4YZ08</accession>
<evidence type="ECO:0000313" key="3">
    <source>
        <dbReference type="Proteomes" id="UP001165205"/>
    </source>
</evidence>